<dbReference type="SUPFAM" id="SSF53474">
    <property type="entry name" value="alpha/beta-Hydrolases"/>
    <property type="match status" value="1"/>
</dbReference>
<dbReference type="InterPro" id="IPR029058">
    <property type="entry name" value="AB_hydrolase_fold"/>
</dbReference>
<feature type="chain" id="PRO_5019252516" evidence="3">
    <location>
        <begin position="23"/>
        <end position="292"/>
    </location>
</feature>
<keyword evidence="2 4" id="KW-0378">Hydrolase</keyword>
<organism evidence="4 5">
    <name type="scientific">Croceicoccus ponticola</name>
    <dbReference type="NCBI Taxonomy" id="2217664"/>
    <lineage>
        <taxon>Bacteria</taxon>
        <taxon>Pseudomonadati</taxon>
        <taxon>Pseudomonadota</taxon>
        <taxon>Alphaproteobacteria</taxon>
        <taxon>Sphingomonadales</taxon>
        <taxon>Erythrobacteraceae</taxon>
        <taxon>Croceicoccus</taxon>
    </lineage>
</organism>
<dbReference type="EMBL" id="RXOL01000004">
    <property type="protein sequence ID" value="RVQ66365.1"/>
    <property type="molecule type" value="Genomic_DNA"/>
</dbReference>
<keyword evidence="3" id="KW-0732">Signal</keyword>
<keyword evidence="5" id="KW-1185">Reference proteome</keyword>
<dbReference type="AlphaFoldDB" id="A0A437GW79"/>
<dbReference type="PANTHER" id="PTHR40841:SF2">
    <property type="entry name" value="SIDEROPHORE-DEGRADING ESTERASE (EUROFUNG)"/>
    <property type="match status" value="1"/>
</dbReference>
<comment type="similarity">
    <text evidence="1">Belongs to the esterase D family.</text>
</comment>
<evidence type="ECO:0000256" key="1">
    <source>
        <dbReference type="ARBA" id="ARBA00005622"/>
    </source>
</evidence>
<evidence type="ECO:0000313" key="4">
    <source>
        <dbReference type="EMBL" id="RVQ66365.1"/>
    </source>
</evidence>
<accession>A0A437GW79</accession>
<sequence length="292" mass="32452">MRRLAWTLAGAALAVANGPALAQQETAASSGYVMPETETLTLRSKAGIQYSIFVSRPTGEAPPGGYPVLYVLDANAMFAGFAEARRIHTGYFGDHHKMIVVGIGYPVDTPYAPRRMEDFTAPFRSAELAAKFRDYRSGGREAFLGFITDTLMPEMARRFSIDASRQSLYGHSLGGLFALYALYTQPGLFHATIAASPALWWDDQQILNDERVFRDRLLASKRVERISRLLVLIGAEEEYPVMVDDSVALVERLRPLSGYGMRARIEVLEDERHLTVPSRSITPTMRIAMESP</sequence>
<name>A0A437GW79_9SPHN</name>
<comment type="caution">
    <text evidence="4">The sequence shown here is derived from an EMBL/GenBank/DDBJ whole genome shotgun (WGS) entry which is preliminary data.</text>
</comment>
<dbReference type="OrthoDB" id="5523653at2"/>
<dbReference type="Proteomes" id="UP000283003">
    <property type="component" value="Unassembled WGS sequence"/>
</dbReference>
<gene>
    <name evidence="4" type="ORF">EKN06_10020</name>
</gene>
<dbReference type="RefSeq" id="WP_127612788.1">
    <property type="nucleotide sequence ID" value="NZ_RXOL01000004.1"/>
</dbReference>
<dbReference type="InterPro" id="IPR000801">
    <property type="entry name" value="Esterase-like"/>
</dbReference>
<evidence type="ECO:0000256" key="2">
    <source>
        <dbReference type="ARBA" id="ARBA00022801"/>
    </source>
</evidence>
<protein>
    <submittedName>
        <fullName evidence="4">Alpha/beta hydrolase</fullName>
    </submittedName>
</protein>
<evidence type="ECO:0000313" key="5">
    <source>
        <dbReference type="Proteomes" id="UP000283003"/>
    </source>
</evidence>
<dbReference type="GO" id="GO:0016788">
    <property type="term" value="F:hydrolase activity, acting on ester bonds"/>
    <property type="evidence" value="ECO:0007669"/>
    <property type="project" value="TreeGrafter"/>
</dbReference>
<evidence type="ECO:0000256" key="3">
    <source>
        <dbReference type="SAM" id="SignalP"/>
    </source>
</evidence>
<dbReference type="PANTHER" id="PTHR40841">
    <property type="entry name" value="SIDEROPHORE TRIACETYLFUSARININE C ESTERASE"/>
    <property type="match status" value="1"/>
</dbReference>
<proteinExistence type="inferred from homology"/>
<dbReference type="Pfam" id="PF00756">
    <property type="entry name" value="Esterase"/>
    <property type="match status" value="1"/>
</dbReference>
<dbReference type="InterPro" id="IPR052558">
    <property type="entry name" value="Siderophore_Hydrolase_D"/>
</dbReference>
<dbReference type="Gene3D" id="3.40.50.1820">
    <property type="entry name" value="alpha/beta hydrolase"/>
    <property type="match status" value="1"/>
</dbReference>
<feature type="signal peptide" evidence="3">
    <location>
        <begin position="1"/>
        <end position="22"/>
    </location>
</feature>
<reference evidence="4 5" key="1">
    <citation type="submission" date="2018-12" db="EMBL/GenBank/DDBJ databases">
        <title>Croceicoccus ponticola sp. nov., a lipolytic bacterium isolated from seawater.</title>
        <authorList>
            <person name="Yoon J.-H."/>
        </authorList>
    </citation>
    <scope>NUCLEOTIDE SEQUENCE [LARGE SCALE GENOMIC DNA]</scope>
    <source>
        <strain evidence="4 5">GM-16</strain>
    </source>
</reference>